<dbReference type="EMBL" id="CAJQZP010001182">
    <property type="protein sequence ID" value="CAG5026813.1"/>
    <property type="molecule type" value="Genomic_DNA"/>
</dbReference>
<feature type="chain" id="PRO_5035885537" evidence="1">
    <location>
        <begin position="16"/>
        <end position="345"/>
    </location>
</feature>
<keyword evidence="1" id="KW-0732">Signal</keyword>
<comment type="caution">
    <text evidence="2">The sequence shown here is derived from an EMBL/GenBank/DDBJ whole genome shotgun (WGS) entry which is preliminary data.</text>
</comment>
<gene>
    <name evidence="2" type="ORF">PAPOLLO_LOCUS18692</name>
</gene>
<dbReference type="Proteomes" id="UP000691718">
    <property type="component" value="Unassembled WGS sequence"/>
</dbReference>
<evidence type="ECO:0000313" key="2">
    <source>
        <dbReference type="EMBL" id="CAG5026813.1"/>
    </source>
</evidence>
<keyword evidence="3" id="KW-1185">Reference proteome</keyword>
<evidence type="ECO:0000313" key="3">
    <source>
        <dbReference type="Proteomes" id="UP000691718"/>
    </source>
</evidence>
<reference evidence="2" key="1">
    <citation type="submission" date="2021-04" db="EMBL/GenBank/DDBJ databases">
        <authorList>
            <person name="Tunstrom K."/>
        </authorList>
    </citation>
    <scope>NUCLEOTIDE SEQUENCE</scope>
</reference>
<dbReference type="OrthoDB" id="6778822at2759"/>
<sequence length="345" mass="37123">MWLMCGGWRQVPMTACPLLACGAEQHCGVFWQLLAAAPAQRLRARHILAAGGRYDEAVEALGEGARLAGRGAWRGAAVGFSLSLQRAATLLHATTQHTHAQWSSAELPVLVSVGGSGGEGGAELAREVWARGLRCELWPEEGQWEEQGEAQGEAEEAVRDIFPAGMLLRQLADSVRLDIWEGSKSRELVLAPADALEALRQRLRPAPDANRSSSWSESEKPGALSVLVSFVTGEEKLTKNQRRQIENQASAMVASRVSWAAGARRACVLALAADAPRLAALAARLPAAPRAPLPPVPHPPPELFAKRTEIWEEAHAELARLLRGGGEPPLLALYSIPDNTCRLLL</sequence>
<dbReference type="AlphaFoldDB" id="A0A8S3XJQ3"/>
<protein>
    <submittedName>
        <fullName evidence="2">(apollo) hypothetical protein</fullName>
    </submittedName>
</protein>
<feature type="signal peptide" evidence="1">
    <location>
        <begin position="1"/>
        <end position="15"/>
    </location>
</feature>
<name>A0A8S3XJQ3_PARAO</name>
<organism evidence="2 3">
    <name type="scientific">Parnassius apollo</name>
    <name type="common">Apollo butterfly</name>
    <name type="synonym">Papilio apollo</name>
    <dbReference type="NCBI Taxonomy" id="110799"/>
    <lineage>
        <taxon>Eukaryota</taxon>
        <taxon>Metazoa</taxon>
        <taxon>Ecdysozoa</taxon>
        <taxon>Arthropoda</taxon>
        <taxon>Hexapoda</taxon>
        <taxon>Insecta</taxon>
        <taxon>Pterygota</taxon>
        <taxon>Neoptera</taxon>
        <taxon>Endopterygota</taxon>
        <taxon>Lepidoptera</taxon>
        <taxon>Glossata</taxon>
        <taxon>Ditrysia</taxon>
        <taxon>Papilionoidea</taxon>
        <taxon>Papilionidae</taxon>
        <taxon>Parnassiinae</taxon>
        <taxon>Parnassini</taxon>
        <taxon>Parnassius</taxon>
        <taxon>Parnassius</taxon>
    </lineage>
</organism>
<accession>A0A8S3XJQ3</accession>
<evidence type="ECO:0000256" key="1">
    <source>
        <dbReference type="SAM" id="SignalP"/>
    </source>
</evidence>
<proteinExistence type="predicted"/>